<protein>
    <submittedName>
        <fullName evidence="1">Uncharacterized protein</fullName>
    </submittedName>
</protein>
<name>A0A495R6G9_9EURY</name>
<comment type="caution">
    <text evidence="1">The sequence shown here is derived from an EMBL/GenBank/DDBJ whole genome shotgun (WGS) entry which is preliminary data.</text>
</comment>
<organism evidence="1 2">
    <name type="scientific">Haloarcula quadrata</name>
    <dbReference type="NCBI Taxonomy" id="182779"/>
    <lineage>
        <taxon>Archaea</taxon>
        <taxon>Methanobacteriati</taxon>
        <taxon>Methanobacteriota</taxon>
        <taxon>Stenosarchaea group</taxon>
        <taxon>Halobacteria</taxon>
        <taxon>Halobacteriales</taxon>
        <taxon>Haloarculaceae</taxon>
        <taxon>Haloarcula</taxon>
    </lineage>
</organism>
<accession>A0A495R6G9</accession>
<sequence>MATETIAFRVEEERKKEWRNAVEGTDEYDSVTHLIKKAVSRELSDSYVGGSGGDGGSNVDAEALTEIVDRLDSVESEISNMDETVSKATDAMLSAESAISEEITSGVFEALPRGRDNAVTANEIANRTGIPPVKVRTALPQLAESSGAVKRVDIEMVDGWGEDRRAEEDILWYREA</sequence>
<evidence type="ECO:0000313" key="2">
    <source>
        <dbReference type="Proteomes" id="UP000268233"/>
    </source>
</evidence>
<dbReference type="EMBL" id="RBWW01000001">
    <property type="protein sequence ID" value="RKS82839.1"/>
    <property type="molecule type" value="Genomic_DNA"/>
</dbReference>
<dbReference type="Proteomes" id="UP000268233">
    <property type="component" value="Unassembled WGS sequence"/>
</dbReference>
<proteinExistence type="predicted"/>
<reference evidence="1 2" key="1">
    <citation type="submission" date="2018-10" db="EMBL/GenBank/DDBJ databases">
        <title>Genomic Encyclopedia of Archaeal and Bacterial Type Strains, Phase II (KMG-II): from individual species to whole genera.</title>
        <authorList>
            <person name="Goeker M."/>
        </authorList>
    </citation>
    <scope>NUCLEOTIDE SEQUENCE [LARGE SCALE GENOMIC DNA]</scope>
    <source>
        <strain evidence="1 2">DSM 11927</strain>
    </source>
</reference>
<dbReference type="AlphaFoldDB" id="A0A495R6G9"/>
<keyword evidence="2" id="KW-1185">Reference proteome</keyword>
<gene>
    <name evidence="1" type="ORF">BDK61_2161</name>
</gene>
<evidence type="ECO:0000313" key="1">
    <source>
        <dbReference type="EMBL" id="RKS82839.1"/>
    </source>
</evidence>
<dbReference type="RefSeq" id="WP_121303197.1">
    <property type="nucleotide sequence ID" value="NZ_RBWW01000001.1"/>
</dbReference>